<dbReference type="Proteomes" id="UP000236333">
    <property type="component" value="Unassembled WGS sequence"/>
</dbReference>
<reference evidence="3 4" key="1">
    <citation type="journal article" date="2017" name="Mol. Biol. Evol.">
        <title>The 4-celled Tetrabaena socialis nuclear genome reveals the essential components for genetic control of cell number at the origin of multicellularity in the volvocine lineage.</title>
        <authorList>
            <person name="Featherston J."/>
            <person name="Arakaki Y."/>
            <person name="Hanschen E.R."/>
            <person name="Ferris P.J."/>
            <person name="Michod R.E."/>
            <person name="Olson B.J.S.C."/>
            <person name="Nozaki H."/>
            <person name="Durand P.M."/>
        </authorList>
    </citation>
    <scope>NUCLEOTIDE SEQUENCE [LARGE SCALE GENOMIC DNA]</scope>
    <source>
        <strain evidence="3 4">NIES-571</strain>
    </source>
</reference>
<dbReference type="EMBL" id="PGGS01000080">
    <property type="protein sequence ID" value="PNH09717.1"/>
    <property type="molecule type" value="Genomic_DNA"/>
</dbReference>
<evidence type="ECO:0000259" key="2">
    <source>
        <dbReference type="Pfam" id="PF11938"/>
    </source>
</evidence>
<name>A0A2J8AB35_9CHLO</name>
<feature type="chain" id="PRO_5014413078" description="DUF3456 domain-containing protein" evidence="1">
    <location>
        <begin position="22"/>
        <end position="196"/>
    </location>
</feature>
<proteinExistence type="predicted"/>
<evidence type="ECO:0000313" key="4">
    <source>
        <dbReference type="Proteomes" id="UP000236333"/>
    </source>
</evidence>
<feature type="signal peptide" evidence="1">
    <location>
        <begin position="1"/>
        <end position="21"/>
    </location>
</feature>
<accession>A0A2J8AB35</accession>
<keyword evidence="1" id="KW-0732">Signal</keyword>
<feature type="domain" description="DUF3456" evidence="2">
    <location>
        <begin position="32"/>
        <end position="72"/>
    </location>
</feature>
<keyword evidence="4" id="KW-1185">Reference proteome</keyword>
<sequence>MRLLLCLGVAIALLGALHAEASPVLKRIDAPCTACKGVAAELQRRIDNEPVRNHLDLRHRLDKNGQRYGKRLEAFCGTLIEEYEEEIYEGIMKGGFDSQARYPQPASELRAVALPAGCAASELRAVELLDALCERLRDYSLVSPAGKRTVFWLKVKGVVLNEDSCNVWIGEGRQQLESAAAIRRAALGVERHNRAV</sequence>
<organism evidence="3 4">
    <name type="scientific">Tetrabaena socialis</name>
    <dbReference type="NCBI Taxonomy" id="47790"/>
    <lineage>
        <taxon>Eukaryota</taxon>
        <taxon>Viridiplantae</taxon>
        <taxon>Chlorophyta</taxon>
        <taxon>core chlorophytes</taxon>
        <taxon>Chlorophyceae</taxon>
        <taxon>CS clade</taxon>
        <taxon>Chlamydomonadales</taxon>
        <taxon>Tetrabaenaceae</taxon>
        <taxon>Tetrabaena</taxon>
    </lineage>
</organism>
<dbReference type="AlphaFoldDB" id="A0A2J8AB35"/>
<dbReference type="InterPro" id="IPR021852">
    <property type="entry name" value="DUF3456"/>
</dbReference>
<gene>
    <name evidence="3" type="ORF">TSOC_003632</name>
</gene>
<evidence type="ECO:0000313" key="3">
    <source>
        <dbReference type="EMBL" id="PNH09717.1"/>
    </source>
</evidence>
<dbReference type="Pfam" id="PF11938">
    <property type="entry name" value="DUF3456"/>
    <property type="match status" value="1"/>
</dbReference>
<evidence type="ECO:0000256" key="1">
    <source>
        <dbReference type="SAM" id="SignalP"/>
    </source>
</evidence>
<comment type="caution">
    <text evidence="3">The sequence shown here is derived from an EMBL/GenBank/DDBJ whole genome shotgun (WGS) entry which is preliminary data.</text>
</comment>
<dbReference type="OrthoDB" id="192915at2759"/>
<protein>
    <recommendedName>
        <fullName evidence="2">DUF3456 domain-containing protein</fullName>
    </recommendedName>
</protein>